<sequence>MNAEADGRVEFEPVRYAPKPLPAWFRLLATTLAALLAIAIALWQLVSATSGLEVRHLQLGDTPVTVFRPAAAGPAPAVVIAHGFAGSQQLMQPFAVTLANSGYVAVTFDFAGHGRNPTSLAGGLVDRNARAAKLIPELDKVIDYAKALPGVDGRVALLGHSMASDLVARTAKLRPDIAATVAISLFSPEADATGPRNLLVVVGAVEDPHLMKEAYRAVAVTLGGRPAEADVTYGSFERGTARRVAVAPGVEHIAVLYSPTSLAEARDWLNEVFGRDQTGPIDARGWSFLLLFGGLLALAKPLAGLLPRVSAPRARPALRWAQLFNVALVPAILTPFILWASPVGTLSILVGEYLYMHFAVYGVLTLAGLWLLRRRLGLPAPARLGLSPWRFALALVAVTLYGLFAIGWPVNAYISNMAPVAERVPLIFAMFAGTLVYFIADEWLLRGTRTPRGAYALTKACFLLSLGLAVALNPPRLFFLVITAPVMVAMFVVFGLISRWVFDKTREPLVAAVANAAIFAWAIAATFPIDG</sequence>
<dbReference type="STRING" id="1079.BVIR_627"/>
<evidence type="ECO:0000256" key="1">
    <source>
        <dbReference type="ARBA" id="ARBA00022801"/>
    </source>
</evidence>
<keyword evidence="2" id="KW-1133">Transmembrane helix</keyword>
<accession>A0A0H5B7Z2</accession>
<dbReference type="KEGG" id="bvr:BVIR_627"/>
<evidence type="ECO:0000259" key="3">
    <source>
        <dbReference type="Pfam" id="PF12146"/>
    </source>
</evidence>
<reference evidence="6" key="3">
    <citation type="journal article" date="2016" name="Genome Announc.">
        <title>Revised genome sequence of the purple photosynthetic bacterium Blastochloris viridis.</title>
        <authorList>
            <person name="Liu L.N."/>
            <person name="Faulkner M."/>
            <person name="Liu X."/>
            <person name="Huang F."/>
            <person name="Darby A.C."/>
            <person name="Hall N."/>
        </authorList>
    </citation>
    <scope>NUCLEOTIDE SEQUENCE [LARGE SCALE GENOMIC DNA]</scope>
    <source>
        <strain evidence="6">ATCC 19567 / DSM 133 / F</strain>
    </source>
</reference>
<dbReference type="PATRIC" id="fig|1079.6.peg.647"/>
<dbReference type="PANTHER" id="PTHR22946">
    <property type="entry name" value="DIENELACTONE HYDROLASE DOMAIN-CONTAINING PROTEIN-RELATED"/>
    <property type="match status" value="1"/>
</dbReference>
<name>A0A0H5B7Z2_BLAVI</name>
<gene>
    <name evidence="4" type="ORF">BV133_707</name>
    <name evidence="5" type="ORF">BVIRIDIS_00710</name>
</gene>
<evidence type="ECO:0000313" key="6">
    <source>
        <dbReference type="Proteomes" id="UP000065734"/>
    </source>
</evidence>
<keyword evidence="2" id="KW-0472">Membrane</keyword>
<dbReference type="InterPro" id="IPR050261">
    <property type="entry name" value="FrsA_esterase"/>
</dbReference>
<dbReference type="OrthoDB" id="504769at2"/>
<feature type="transmembrane region" description="Helical" evidence="2">
    <location>
        <begin position="478"/>
        <end position="497"/>
    </location>
</feature>
<feature type="transmembrane region" description="Helical" evidence="2">
    <location>
        <begin position="23"/>
        <end position="46"/>
    </location>
</feature>
<dbReference type="Gene3D" id="3.40.50.1820">
    <property type="entry name" value="alpha/beta hydrolase"/>
    <property type="match status" value="1"/>
</dbReference>
<keyword evidence="2" id="KW-0812">Transmembrane</keyword>
<feature type="transmembrane region" description="Helical" evidence="2">
    <location>
        <begin position="353"/>
        <end position="372"/>
    </location>
</feature>
<feature type="transmembrane region" description="Helical" evidence="2">
    <location>
        <begin position="318"/>
        <end position="341"/>
    </location>
</feature>
<dbReference type="PANTHER" id="PTHR22946:SF9">
    <property type="entry name" value="POLYKETIDE TRANSFERASE AF380"/>
    <property type="match status" value="1"/>
</dbReference>
<reference evidence="4" key="1">
    <citation type="journal article" date="2015" name="Genome Announc.">
        <title>Complete Genome Sequence of the Bacteriochlorophyll b-Producing Photosynthetic Bacterium Blastochloris viridis.</title>
        <authorList>
            <person name="Tsukatani Y."/>
            <person name="Hirose Y."/>
            <person name="Harada J."/>
            <person name="Misawa N."/>
            <person name="Mori K."/>
            <person name="Inoue K."/>
            <person name="Tamiaki H."/>
        </authorList>
    </citation>
    <scope>NUCLEOTIDE SEQUENCE [LARGE SCALE GENOMIC DNA]</scope>
    <source>
        <strain evidence="4">DSM 133</strain>
    </source>
</reference>
<dbReference type="InterPro" id="IPR022742">
    <property type="entry name" value="Hydrolase_4"/>
</dbReference>
<keyword evidence="6" id="KW-1185">Reference proteome</keyword>
<feature type="transmembrane region" description="Helical" evidence="2">
    <location>
        <begin position="392"/>
        <end position="414"/>
    </location>
</feature>
<feature type="transmembrane region" description="Helical" evidence="2">
    <location>
        <begin position="285"/>
        <end position="306"/>
    </location>
</feature>
<dbReference type="EMBL" id="AP014854">
    <property type="protein sequence ID" value="BAR98300.1"/>
    <property type="molecule type" value="Genomic_DNA"/>
</dbReference>
<dbReference type="Pfam" id="PF12146">
    <property type="entry name" value="Hydrolase_4"/>
    <property type="match status" value="1"/>
</dbReference>
<feature type="transmembrane region" description="Helical" evidence="2">
    <location>
        <begin position="509"/>
        <end position="529"/>
    </location>
</feature>
<proteinExistence type="predicted"/>
<dbReference type="GO" id="GO:0052689">
    <property type="term" value="F:carboxylic ester hydrolase activity"/>
    <property type="evidence" value="ECO:0007669"/>
    <property type="project" value="UniProtKB-ARBA"/>
</dbReference>
<evidence type="ECO:0000313" key="5">
    <source>
        <dbReference type="EMBL" id="CUU41084.1"/>
    </source>
</evidence>
<evidence type="ECO:0000256" key="2">
    <source>
        <dbReference type="SAM" id="Phobius"/>
    </source>
</evidence>
<dbReference type="SUPFAM" id="SSF53474">
    <property type="entry name" value="alpha/beta-Hydrolases"/>
    <property type="match status" value="1"/>
</dbReference>
<dbReference type="AlphaFoldDB" id="A0A0H5B7Z2"/>
<dbReference type="InterPro" id="IPR029058">
    <property type="entry name" value="AB_hydrolase_fold"/>
</dbReference>
<evidence type="ECO:0000313" key="4">
    <source>
        <dbReference type="EMBL" id="BAR98300.1"/>
    </source>
</evidence>
<feature type="transmembrane region" description="Helical" evidence="2">
    <location>
        <begin position="426"/>
        <end position="445"/>
    </location>
</feature>
<dbReference type="EMBL" id="LN907867">
    <property type="protein sequence ID" value="CUU41084.1"/>
    <property type="molecule type" value="Genomic_DNA"/>
</dbReference>
<protein>
    <submittedName>
        <fullName evidence="4">Lysophospholipase</fullName>
    </submittedName>
    <submittedName>
        <fullName evidence="5">Putative dienelactone hydrolase</fullName>
    </submittedName>
</protein>
<dbReference type="RefSeq" id="WP_082416622.1">
    <property type="nucleotide sequence ID" value="NZ_AP014854.2"/>
</dbReference>
<dbReference type="Proteomes" id="UP000065734">
    <property type="component" value="Chromosome I"/>
</dbReference>
<feature type="transmembrane region" description="Helical" evidence="2">
    <location>
        <begin position="454"/>
        <end position="472"/>
    </location>
</feature>
<feature type="domain" description="Serine aminopeptidase S33" evidence="3">
    <location>
        <begin position="74"/>
        <end position="183"/>
    </location>
</feature>
<reference evidence="5" key="2">
    <citation type="submission" date="2015-11" db="EMBL/GenBank/DDBJ databases">
        <authorList>
            <person name="Zhang Y."/>
            <person name="Guo Z."/>
        </authorList>
    </citation>
    <scope>NUCLEOTIDE SEQUENCE</scope>
    <source>
        <strain evidence="5">1</strain>
    </source>
</reference>
<keyword evidence="1 5" id="KW-0378">Hydrolase</keyword>
<organism evidence="5 6">
    <name type="scientific">Blastochloris viridis</name>
    <name type="common">Rhodopseudomonas viridis</name>
    <dbReference type="NCBI Taxonomy" id="1079"/>
    <lineage>
        <taxon>Bacteria</taxon>
        <taxon>Pseudomonadati</taxon>
        <taxon>Pseudomonadota</taxon>
        <taxon>Alphaproteobacteria</taxon>
        <taxon>Hyphomicrobiales</taxon>
        <taxon>Blastochloridaceae</taxon>
        <taxon>Blastochloris</taxon>
    </lineage>
</organism>